<keyword evidence="15 17" id="KW-1035">Host cytoplasm</keyword>
<evidence type="ECO:0000256" key="18">
    <source>
        <dbReference type="SAM" id="MobiDB-lite"/>
    </source>
</evidence>
<evidence type="ECO:0000256" key="8">
    <source>
        <dbReference type="ARBA" id="ARBA00022581"/>
    </source>
</evidence>
<keyword evidence="16" id="KW-0899">Viral immunoevasion</keyword>
<keyword evidence="10 17" id="KW-0479">Metal-binding</keyword>
<comment type="similarity">
    <text evidence="3 17">Belongs to the geminiviridae transcriptional activator protein family.</text>
</comment>
<dbReference type="GO" id="GO:0052170">
    <property type="term" value="P:symbiont-mediated suppression of host innate immune response"/>
    <property type="evidence" value="ECO:0007669"/>
    <property type="project" value="UniProtKB-KW"/>
</dbReference>
<dbReference type="PRINTS" id="PR00230">
    <property type="entry name" value="GEMCOATAL2"/>
</dbReference>
<evidence type="ECO:0000256" key="10">
    <source>
        <dbReference type="ARBA" id="ARBA00022723"/>
    </source>
</evidence>
<dbReference type="InterPro" id="IPR000942">
    <property type="entry name" value="Gemini_AL2"/>
</dbReference>
<evidence type="ECO:0000256" key="16">
    <source>
        <dbReference type="ARBA" id="ARBA00023280"/>
    </source>
</evidence>
<dbReference type="GO" id="GO:0008270">
    <property type="term" value="F:zinc ion binding"/>
    <property type="evidence" value="ECO:0007669"/>
    <property type="project" value="UniProtKB-KW"/>
</dbReference>
<evidence type="ECO:0000313" key="19">
    <source>
        <dbReference type="EMBL" id="AIQ77736.1"/>
    </source>
</evidence>
<keyword evidence="12 17" id="KW-0862">Zinc</keyword>
<keyword evidence="5 17" id="KW-0941">Suppressor of RNA silencing</keyword>
<evidence type="ECO:0000256" key="9">
    <source>
        <dbReference type="ARBA" id="ARBA00022632"/>
    </source>
</evidence>
<comment type="subunit">
    <text evidence="17">Monomer. Homodimer. Homooligomer. Self-interaction correlates with nuclear localization and efficient activation of transcription.</text>
</comment>
<evidence type="ECO:0000256" key="15">
    <source>
        <dbReference type="ARBA" id="ARBA00023200"/>
    </source>
</evidence>
<keyword evidence="7 17" id="KW-1048">Host nucleus</keyword>
<keyword evidence="9" id="KW-1090">Inhibition of host innate immune response by virus</keyword>
<evidence type="ECO:0000256" key="13">
    <source>
        <dbReference type="ARBA" id="ARBA00023125"/>
    </source>
</evidence>
<protein>
    <recommendedName>
        <fullName evidence="4 17">Transcriptional activator protein</fullName>
        <shortName evidence="17">TrAP</shortName>
    </recommendedName>
</protein>
<evidence type="ECO:0000256" key="4">
    <source>
        <dbReference type="ARBA" id="ARBA00014388"/>
    </source>
</evidence>
<keyword evidence="11 17" id="KW-0863">Zinc-finger</keyword>
<keyword evidence="14 17" id="KW-0010">Activator</keyword>
<dbReference type="GO" id="GO:0003677">
    <property type="term" value="F:DNA binding"/>
    <property type="evidence" value="ECO:0007669"/>
    <property type="project" value="UniProtKB-KW"/>
</dbReference>
<feature type="region of interest" description="Disordered" evidence="18">
    <location>
        <begin position="76"/>
        <end position="104"/>
    </location>
</feature>
<evidence type="ECO:0000256" key="5">
    <source>
        <dbReference type="ARBA" id="ARBA00022463"/>
    </source>
</evidence>
<dbReference type="GO" id="GO:0030430">
    <property type="term" value="C:host cell cytoplasm"/>
    <property type="evidence" value="ECO:0007669"/>
    <property type="project" value="UniProtKB-SubCell"/>
</dbReference>
<comment type="domain">
    <text evidence="17">The zinc finger and the transactivation region are involved in PTGS suppression.</text>
</comment>
<dbReference type="GO" id="GO:0005198">
    <property type="term" value="F:structural molecule activity"/>
    <property type="evidence" value="ECO:0007669"/>
    <property type="project" value="InterPro"/>
</dbReference>
<evidence type="ECO:0000256" key="1">
    <source>
        <dbReference type="ARBA" id="ARBA00004147"/>
    </source>
</evidence>
<evidence type="ECO:0000256" key="2">
    <source>
        <dbReference type="ARBA" id="ARBA00004192"/>
    </source>
</evidence>
<proteinExistence type="inferred from homology"/>
<evidence type="ECO:0000256" key="3">
    <source>
        <dbReference type="ARBA" id="ARBA00007672"/>
    </source>
</evidence>
<evidence type="ECO:0000256" key="14">
    <source>
        <dbReference type="ARBA" id="ARBA00023159"/>
    </source>
</evidence>
<dbReference type="EMBL" id="KJ939446">
    <property type="protein sequence ID" value="AIQ77736.1"/>
    <property type="molecule type" value="Genomic_DNA"/>
</dbReference>
<keyword evidence="8 17" id="KW-0945">Host-virus interaction</keyword>
<reference evidence="19" key="1">
    <citation type="journal article" date="2014" name="Plant Dis.">
        <title>Introduction of Cotton leaf curl Gezira virus into the United Arab Emirates.</title>
        <authorList>
            <person name="Idris A."/>
            <person name="Al-Saleh M."/>
            <person name="Amer M."/>
            <person name="Abdalla O."/>
            <person name="Brown J."/>
        </authorList>
    </citation>
    <scope>NUCLEOTIDE SEQUENCE</scope>
    <source>
        <strain evidence="19">Al-Ain</strain>
    </source>
</reference>
<reference evidence="19" key="2">
    <citation type="submission" date="2014-06" db="EMBL/GenBank/DDBJ databases">
        <authorList>
            <person name="Idris A.M."/>
        </authorList>
    </citation>
    <scope>NUCLEOTIDE SEQUENCE</scope>
    <source>
        <strain evidence="19">Al-Ain</strain>
    </source>
</reference>
<evidence type="ECO:0000256" key="17">
    <source>
        <dbReference type="RuleBase" id="RU363028"/>
    </source>
</evidence>
<dbReference type="Pfam" id="PF01440">
    <property type="entry name" value="Gemini_AL2"/>
    <property type="match status" value="1"/>
</dbReference>
<evidence type="ECO:0000256" key="7">
    <source>
        <dbReference type="ARBA" id="ARBA00022562"/>
    </source>
</evidence>
<sequence length="134" mass="15465">MRPSSPSQIRCTQVPIKVQHREAKKRAIRRRRIDIPCGCTVYVAFTCRDNGFTHRGTHHCASDREWRTYLDNQQSPVFQNHKGDSSNARESNNGRDADKIQLQPQEGIGDSQMFHELQGLDDLTPSDWSFLNRI</sequence>
<evidence type="ECO:0000256" key="6">
    <source>
        <dbReference type="ARBA" id="ARBA00022553"/>
    </source>
</evidence>
<organism evidence="19">
    <name type="scientific">Cotton leaf curl Gezira virus</name>
    <dbReference type="NCBI Taxonomy" id="222459"/>
    <lineage>
        <taxon>Viruses</taxon>
        <taxon>Monodnaviria</taxon>
        <taxon>Shotokuvirae</taxon>
        <taxon>Cressdnaviricota</taxon>
        <taxon>Repensiviricetes</taxon>
        <taxon>Geplafuvirales</taxon>
        <taxon>Geminiviridae</taxon>
        <taxon>Begomovirus</taxon>
        <taxon>Begomovirus gossypigeziraense</taxon>
    </lineage>
</organism>
<name>A0A089N115_9GEMI</name>
<accession>A0A089N115</accession>
<dbReference type="GO" id="GO:0019028">
    <property type="term" value="C:viral capsid"/>
    <property type="evidence" value="ECO:0007669"/>
    <property type="project" value="InterPro"/>
</dbReference>
<dbReference type="GO" id="GO:0042025">
    <property type="term" value="C:host cell nucleus"/>
    <property type="evidence" value="ECO:0007669"/>
    <property type="project" value="UniProtKB-SubCell"/>
</dbReference>
<keyword evidence="6" id="KW-0597">Phosphoprotein</keyword>
<keyword evidence="13 17" id="KW-0238">DNA-binding</keyword>
<evidence type="ECO:0000256" key="12">
    <source>
        <dbReference type="ARBA" id="ARBA00022833"/>
    </source>
</evidence>
<evidence type="ECO:0000256" key="11">
    <source>
        <dbReference type="ARBA" id="ARBA00022771"/>
    </source>
</evidence>
<comment type="function">
    <text evidence="17">Strong activator of the late viral genes promoters. Acts as a suppressor of RNA-mediated gene silencing, also known as post-transcriptional gene silencing (PTGS), a mechanism of plant viral defense that limits the accumulation of viral RNAs. Also suppresses the host basal defense by interacting with and inhibiting SNF1 kinase, a key regulator of cell metabolism implicated in innate antiviral defense. Determines pathogenicity.</text>
</comment>
<comment type="subcellular location">
    <subcellularLocation>
        <location evidence="2 17">Host cytoplasm</location>
    </subcellularLocation>
    <subcellularLocation>
        <location evidence="1 17">Host nucleus</location>
    </subcellularLocation>
</comment>